<feature type="compositionally biased region" description="Polar residues" evidence="2">
    <location>
        <begin position="246"/>
        <end position="267"/>
    </location>
</feature>
<feature type="repeat" description="ANK" evidence="1">
    <location>
        <begin position="686"/>
        <end position="708"/>
    </location>
</feature>
<name>A0ABN8LQ81_9CNID</name>
<dbReference type="InterPro" id="IPR001357">
    <property type="entry name" value="BRCT_dom"/>
</dbReference>
<dbReference type="Pfam" id="PF12796">
    <property type="entry name" value="Ank_2"/>
    <property type="match status" value="1"/>
</dbReference>
<sequence>MAANSRRRYHILLSSFTSEEKGKLSQSIQELGGTYSDTPHFIRSCSHVICGKPSRGEKFLCGCASGKWILKCQFIEDSIKAGRWLEEKLYEWSEQDEVDGVSSSHLAAPGRWRRILQEERGPFDGWKALVAVADAKRRAAYKRQATVGGAVMVSGKPPYPSNLASKLTHVFVEKALEDDVKILQNAGVLCLSPDYIPEFILQDPAPPVATFSITSYKSPVRSLQRITGKLKNTPILGSDVTESRIGKQSNTHAMSTSRKIKASSVSLGPTEPPSKRQKQGLDSSFVNYRWQPRLSSRVFSTSKVCGDEFPAYVLNSIDGYVEESHQSTVLDAISSFLTSKRYPPPRLLHTIMDILLKSSSAQAAKAFLLLQQLLVLHPPSHNTASLYQSMLNVQVNSHVTSVENIGYEWEFFKSLCSKKDQNSLLLLRFVITTLQRDFHDRTCNSMLSAGENLDALKKSLLWLMFWPSSSTVSFNTRLRELFRLTWSACDDPNQVFLVQSLQSVVSMASEYYILTDLVSFKCDEVGLGSRLSERSRTFVTELAYGGTHHEASMNHFLETCSPWLQMHVAEILLANYTDLSVPFEKRHLKSKTLSLEKIVCYHFFLAPRTSVDDVTPNVAKGTKRKGTPLQDIKRDNLNMKLNDVTEIDRRNIKGETKLHVACIKNDAVKVKQLLAAGADANITDHAGWTPLHEACNHGHVECVRELLKGRRLVYEINAEDDSCRVLNVLAAPRCGTTPLHDAAGNNHMQVVKELAAAGGIRLLEAKNSTGKKPLDVTKDRKITKFLQSMEGNNADSSFSTHSNQVASKYTTQECEEFLLILSHLVQSYFRVTGYPTDNPLWTNFREHVDNLESHLTWMLKDNHLSSALNIRLATLRMLTNT</sequence>
<dbReference type="SMART" id="SM00248">
    <property type="entry name" value="ANK"/>
    <property type="match status" value="3"/>
</dbReference>
<dbReference type="Pfam" id="PF00023">
    <property type="entry name" value="Ank"/>
    <property type="match status" value="1"/>
</dbReference>
<feature type="domain" description="BRCT" evidence="3">
    <location>
        <begin position="120"/>
        <end position="203"/>
    </location>
</feature>
<evidence type="ECO:0000256" key="1">
    <source>
        <dbReference type="PROSITE-ProRule" id="PRU00023"/>
    </source>
</evidence>
<dbReference type="InterPro" id="IPR002110">
    <property type="entry name" value="Ankyrin_rpt"/>
</dbReference>
<dbReference type="CDD" id="cd17738">
    <property type="entry name" value="BRCT_TopBP1_rpt7"/>
    <property type="match status" value="1"/>
</dbReference>
<protein>
    <recommendedName>
        <fullName evidence="3">BRCT domain-containing protein</fullName>
    </recommendedName>
</protein>
<evidence type="ECO:0000256" key="2">
    <source>
        <dbReference type="SAM" id="MobiDB-lite"/>
    </source>
</evidence>
<feature type="domain" description="BRCT" evidence="3">
    <location>
        <begin position="3"/>
        <end position="82"/>
    </location>
</feature>
<dbReference type="PROSITE" id="PS50088">
    <property type="entry name" value="ANK_REPEAT"/>
    <property type="match status" value="3"/>
</dbReference>
<evidence type="ECO:0000313" key="5">
    <source>
        <dbReference type="Proteomes" id="UP001159427"/>
    </source>
</evidence>
<feature type="repeat" description="ANK" evidence="1">
    <location>
        <begin position="653"/>
        <end position="685"/>
    </location>
</feature>
<dbReference type="EMBL" id="CALNXI010000110">
    <property type="protein sequence ID" value="CAH3019224.1"/>
    <property type="molecule type" value="Genomic_DNA"/>
</dbReference>
<dbReference type="Gene3D" id="3.40.50.10190">
    <property type="entry name" value="BRCT domain"/>
    <property type="match status" value="2"/>
</dbReference>
<dbReference type="CDD" id="cd17728">
    <property type="entry name" value="BRCT_TopBP1_rpt8"/>
    <property type="match status" value="1"/>
</dbReference>
<dbReference type="InterPro" id="IPR036420">
    <property type="entry name" value="BRCT_dom_sf"/>
</dbReference>
<reference evidence="4 5" key="1">
    <citation type="submission" date="2022-05" db="EMBL/GenBank/DDBJ databases">
        <authorList>
            <consortium name="Genoscope - CEA"/>
            <person name="William W."/>
        </authorList>
    </citation>
    <scope>NUCLEOTIDE SEQUENCE [LARGE SCALE GENOMIC DNA]</scope>
</reference>
<proteinExistence type="predicted"/>
<evidence type="ECO:0000259" key="3">
    <source>
        <dbReference type="SMART" id="SM00292"/>
    </source>
</evidence>
<dbReference type="Gene3D" id="1.25.40.20">
    <property type="entry name" value="Ankyrin repeat-containing domain"/>
    <property type="match status" value="1"/>
</dbReference>
<keyword evidence="5" id="KW-1185">Reference proteome</keyword>
<feature type="repeat" description="ANK" evidence="1">
    <location>
        <begin position="734"/>
        <end position="758"/>
    </location>
</feature>
<evidence type="ECO:0000313" key="4">
    <source>
        <dbReference type="EMBL" id="CAH3019224.1"/>
    </source>
</evidence>
<feature type="region of interest" description="Disordered" evidence="2">
    <location>
        <begin position="241"/>
        <end position="281"/>
    </location>
</feature>
<dbReference type="PANTHER" id="PTHR46677:SF1">
    <property type="entry name" value="SMC5-SMC6 COMPLEX LOCALIZATION FACTOR PROTEIN 1"/>
    <property type="match status" value="1"/>
</dbReference>
<dbReference type="PANTHER" id="PTHR46677">
    <property type="entry name" value="SMC5-SMC6 COMPLEX LOCALIZATION FACTOR PROTEIN 1"/>
    <property type="match status" value="1"/>
</dbReference>
<dbReference type="PROSITE" id="PS50297">
    <property type="entry name" value="ANK_REP_REGION"/>
    <property type="match status" value="3"/>
</dbReference>
<comment type="caution">
    <text evidence="4">The sequence shown here is derived from an EMBL/GenBank/DDBJ whole genome shotgun (WGS) entry which is preliminary data.</text>
</comment>
<dbReference type="Proteomes" id="UP001159427">
    <property type="component" value="Unassembled WGS sequence"/>
</dbReference>
<dbReference type="SUPFAM" id="SSF52113">
    <property type="entry name" value="BRCT domain"/>
    <property type="match status" value="1"/>
</dbReference>
<dbReference type="InterPro" id="IPR036770">
    <property type="entry name" value="Ankyrin_rpt-contain_sf"/>
</dbReference>
<dbReference type="SMART" id="SM00292">
    <property type="entry name" value="BRCT"/>
    <property type="match status" value="2"/>
</dbReference>
<dbReference type="InterPro" id="IPR049936">
    <property type="entry name" value="TopBP1_BRCT_8"/>
</dbReference>
<dbReference type="SUPFAM" id="SSF48403">
    <property type="entry name" value="Ankyrin repeat"/>
    <property type="match status" value="1"/>
</dbReference>
<keyword evidence="1" id="KW-0040">ANK repeat</keyword>
<accession>A0ABN8LQ81</accession>
<dbReference type="InterPro" id="IPR042479">
    <property type="entry name" value="Slf1"/>
</dbReference>
<gene>
    <name evidence="4" type="ORF">PEVE_00001857</name>
</gene>
<dbReference type="Pfam" id="PF00533">
    <property type="entry name" value="BRCT"/>
    <property type="match status" value="1"/>
</dbReference>
<organism evidence="4 5">
    <name type="scientific">Porites evermanni</name>
    <dbReference type="NCBI Taxonomy" id="104178"/>
    <lineage>
        <taxon>Eukaryota</taxon>
        <taxon>Metazoa</taxon>
        <taxon>Cnidaria</taxon>
        <taxon>Anthozoa</taxon>
        <taxon>Hexacorallia</taxon>
        <taxon>Scleractinia</taxon>
        <taxon>Fungiina</taxon>
        <taxon>Poritidae</taxon>
        <taxon>Porites</taxon>
    </lineage>
</organism>